<dbReference type="GeneID" id="8590264"/>
<feature type="compositionally biased region" description="Low complexity" evidence="1">
    <location>
        <begin position="32"/>
        <end position="43"/>
    </location>
</feature>
<dbReference type="EMBL" id="HE601206">
    <property type="protein sequence ID" value="CCG58670.1"/>
    <property type="molecule type" value="Genomic_DNA"/>
</dbReference>
<keyword evidence="3" id="KW-1185">Reference proteome</keyword>
<feature type="compositionally biased region" description="Basic residues" evidence="1">
    <location>
        <begin position="1"/>
        <end position="10"/>
    </location>
</feature>
<dbReference type="RefSeq" id="XP_002648261.2">
    <property type="nucleotide sequence ID" value="XM_002648215.2"/>
</dbReference>
<dbReference type="AlphaFoldDB" id="H8WH32"/>
<dbReference type="WormBase" id="CBG24393">
    <property type="protein sequence ID" value="CBP46473"/>
    <property type="gene ID" value="WBGene00042517"/>
</dbReference>
<organism evidence="2 3">
    <name type="scientific">Caenorhabditis briggsae</name>
    <dbReference type="NCBI Taxonomy" id="6238"/>
    <lineage>
        <taxon>Eukaryota</taxon>
        <taxon>Metazoa</taxon>
        <taxon>Ecdysozoa</taxon>
        <taxon>Nematoda</taxon>
        <taxon>Chromadorea</taxon>
        <taxon>Rhabditida</taxon>
        <taxon>Rhabditina</taxon>
        <taxon>Rhabditomorpha</taxon>
        <taxon>Rhabditoidea</taxon>
        <taxon>Rhabditidae</taxon>
        <taxon>Peloderinae</taxon>
        <taxon>Caenorhabditis</taxon>
    </lineage>
</organism>
<evidence type="ECO:0000313" key="2">
    <source>
        <dbReference type="EMBL" id="CCG58670.1"/>
    </source>
</evidence>
<dbReference type="CTD" id="8590264"/>
<dbReference type="KEGG" id="cbr:CBG_24393"/>
<evidence type="ECO:0000313" key="4">
    <source>
        <dbReference type="WormBase" id="CBG24393"/>
    </source>
</evidence>
<accession>H8WH32</accession>
<sequence length="241" mass="27360">MSKKNQKPKSKPPPTSQSKAPDGPPKFEISKESSGSSSSQNVSYDSSFIQIGNLKFSNLDLNNLVRKSGSNEKDLTDDPDFMKKLDAYASEQSQAIMDSTVKTLPSATELLEKFPVQLKITRLDEDVSHDVNLTKPSKSNDAATEVTRRDRIVHLTRHIEPQKPKRPVRIYKNRNKKVLLGKSTFVNPTGEDTPYFPEKADLDLKTFQESELESSKLRERKYPSLDTQKLYYKHPIGEFIK</sequence>
<proteinExistence type="predicted"/>
<reference evidence="2 3" key="2">
    <citation type="journal article" date="2011" name="PLoS Genet.">
        <title>Caenorhabditis briggsae recombinant inbred line genotypes reveal inter-strain incompatibility and the evolution of recombination.</title>
        <authorList>
            <person name="Ross J.A."/>
            <person name="Koboldt D.C."/>
            <person name="Staisch J.E."/>
            <person name="Chamberlin H.M."/>
            <person name="Gupta B.P."/>
            <person name="Miller R.D."/>
            <person name="Baird S.E."/>
            <person name="Haag E.S."/>
        </authorList>
    </citation>
    <scope>NUCLEOTIDE SEQUENCE [LARGE SCALE GENOMIC DNA]</scope>
    <source>
        <strain evidence="2 3">AF16</strain>
    </source>
</reference>
<evidence type="ECO:0000313" key="3">
    <source>
        <dbReference type="Proteomes" id="UP000008549"/>
    </source>
</evidence>
<name>H8WH32_CAEBR</name>
<evidence type="ECO:0000256" key="1">
    <source>
        <dbReference type="SAM" id="MobiDB-lite"/>
    </source>
</evidence>
<protein>
    <submittedName>
        <fullName evidence="2">Protein CBG24393</fullName>
    </submittedName>
</protein>
<gene>
    <name evidence="2 4" type="ORF">CBG24393</name>
    <name evidence="2" type="ORF">CBG_24393</name>
</gene>
<feature type="region of interest" description="Disordered" evidence="1">
    <location>
        <begin position="1"/>
        <end position="43"/>
    </location>
</feature>
<dbReference type="Proteomes" id="UP000008549">
    <property type="component" value="Unassembled WGS sequence"/>
</dbReference>
<reference evidence="2 3" key="1">
    <citation type="journal article" date="2003" name="PLoS Biol.">
        <title>The genome sequence of Caenorhabditis briggsae: a platform for comparative genomics.</title>
        <authorList>
            <person name="Stein L.D."/>
            <person name="Bao Z."/>
            <person name="Blasiar D."/>
            <person name="Blumenthal T."/>
            <person name="Brent M.R."/>
            <person name="Chen N."/>
            <person name="Chinwalla A."/>
            <person name="Clarke L."/>
            <person name="Clee C."/>
            <person name="Coghlan A."/>
            <person name="Coulson A."/>
            <person name="D'Eustachio P."/>
            <person name="Fitch D.H."/>
            <person name="Fulton L.A."/>
            <person name="Fulton R.E."/>
            <person name="Griffiths-Jones S."/>
            <person name="Harris T.W."/>
            <person name="Hillier L.W."/>
            <person name="Kamath R."/>
            <person name="Kuwabara P.E."/>
            <person name="Mardis E.R."/>
            <person name="Marra M.A."/>
            <person name="Miner T.L."/>
            <person name="Minx P."/>
            <person name="Mullikin J.C."/>
            <person name="Plumb R.W."/>
            <person name="Rogers J."/>
            <person name="Schein J.E."/>
            <person name="Sohrmann M."/>
            <person name="Spieth J."/>
            <person name="Stajich J.E."/>
            <person name="Wei C."/>
            <person name="Willey D."/>
            <person name="Wilson R.K."/>
            <person name="Durbin R."/>
            <person name="Waterston R.H."/>
        </authorList>
    </citation>
    <scope>NUCLEOTIDE SEQUENCE [LARGE SCALE GENOMIC DNA]</scope>
    <source>
        <strain evidence="2 3">AF16</strain>
    </source>
</reference>